<evidence type="ECO:0000313" key="6">
    <source>
        <dbReference type="Proteomes" id="UP000076482"/>
    </source>
</evidence>
<dbReference type="NCBIfam" id="NF005541">
    <property type="entry name" value="PRK07204.1"/>
    <property type="match status" value="1"/>
</dbReference>
<keyword evidence="1" id="KW-0808">Transferase</keyword>
<evidence type="ECO:0000259" key="3">
    <source>
        <dbReference type="Pfam" id="PF08541"/>
    </source>
</evidence>
<dbReference type="GO" id="GO:0006633">
    <property type="term" value="P:fatty acid biosynthetic process"/>
    <property type="evidence" value="ECO:0007669"/>
    <property type="project" value="InterPro"/>
</dbReference>
<dbReference type="PATRIC" id="fig|1396.535.peg.4451"/>
<dbReference type="EMBL" id="LJKE01000043">
    <property type="protein sequence ID" value="KZD66374.1"/>
    <property type="molecule type" value="Genomic_DNA"/>
</dbReference>
<proteinExistence type="predicted"/>
<organism evidence="5 6">
    <name type="scientific">Bacillus cereus</name>
    <dbReference type="NCBI Taxonomy" id="1396"/>
    <lineage>
        <taxon>Bacteria</taxon>
        <taxon>Bacillati</taxon>
        <taxon>Bacillota</taxon>
        <taxon>Bacilli</taxon>
        <taxon>Bacillales</taxon>
        <taxon>Bacillaceae</taxon>
        <taxon>Bacillus</taxon>
        <taxon>Bacillus cereus group</taxon>
    </lineage>
</organism>
<dbReference type="Pfam" id="PF08541">
    <property type="entry name" value="ACP_syn_III_C"/>
    <property type="match status" value="1"/>
</dbReference>
<dbReference type="PANTHER" id="PTHR34069:SF2">
    <property type="entry name" value="BETA-KETOACYL-[ACYL-CARRIER-PROTEIN] SYNTHASE III"/>
    <property type="match status" value="1"/>
</dbReference>
<feature type="domain" description="Beta-ketoacyl-[acyl-carrier-protein] synthase III C-terminal" evidence="3">
    <location>
        <begin position="241"/>
        <end position="327"/>
    </location>
</feature>
<keyword evidence="2" id="KW-0012">Acyltransferase</keyword>
<name>A0A164P7X9_BACCE</name>
<dbReference type="NCBIfam" id="NF006829">
    <property type="entry name" value="PRK09352.1"/>
    <property type="match status" value="1"/>
</dbReference>
<sequence length="329" mass="35838">MKRNIKIVGTGLYLPKRIVTSKELEEITGTKAEWINKVAGVHQRHYVVDETSSYMGALALKDALKNANYTYEDLDAIICASGTAQQEIPCTAALIQEQMGQTMSGTPCFDINSTCLSFVTALDLMSHAVENGQYERIAIISSEIASVGLNYNQKESSVLFGDAACAVIIEKTTSGSHLIASHMETYSEGAHFTEIRGGGTMLHPRVYTEENAHDFLFDMNGKGVFKLSLRLIDDYMKTLLGKSNLTIKDIDMVVPHQASGSALGLMRKKLGVEEDKFMNVLKNYGNTIASSIPLTLHLGIQQGRIKRGDTVLLLGTSAGLSLGGITFVY</sequence>
<evidence type="ECO:0000313" key="5">
    <source>
        <dbReference type="EMBL" id="KZD66374.1"/>
    </source>
</evidence>
<dbReference type="PANTHER" id="PTHR34069">
    <property type="entry name" value="3-OXOACYL-[ACYL-CARRIER-PROTEIN] SYNTHASE 3"/>
    <property type="match status" value="1"/>
</dbReference>
<dbReference type="SUPFAM" id="SSF53901">
    <property type="entry name" value="Thiolase-like"/>
    <property type="match status" value="1"/>
</dbReference>
<evidence type="ECO:0000256" key="1">
    <source>
        <dbReference type="ARBA" id="ARBA00022679"/>
    </source>
</evidence>
<dbReference type="RefSeq" id="WP_063260985.1">
    <property type="nucleotide sequence ID" value="NZ_LJKE01000043.1"/>
</dbReference>
<dbReference type="Proteomes" id="UP000076482">
    <property type="component" value="Unassembled WGS sequence"/>
</dbReference>
<evidence type="ECO:0000259" key="4">
    <source>
        <dbReference type="Pfam" id="PF08545"/>
    </source>
</evidence>
<accession>A0A164P7X9</accession>
<dbReference type="AlphaFoldDB" id="A0A164P7X9"/>
<dbReference type="InterPro" id="IPR016039">
    <property type="entry name" value="Thiolase-like"/>
</dbReference>
<dbReference type="GO" id="GO:0004315">
    <property type="term" value="F:3-oxoacyl-[acyl-carrier-protein] synthase activity"/>
    <property type="evidence" value="ECO:0007669"/>
    <property type="project" value="InterPro"/>
</dbReference>
<gene>
    <name evidence="5" type="ORF">B4088_2490</name>
</gene>
<feature type="domain" description="Beta-ketoacyl-[acyl-carrier-protein] synthase III N-terminal" evidence="4">
    <location>
        <begin position="109"/>
        <end position="186"/>
    </location>
</feature>
<reference evidence="5 6" key="1">
    <citation type="submission" date="2015-09" db="EMBL/GenBank/DDBJ databases">
        <title>Bacillus cereus food isolates.</title>
        <authorList>
            <person name="Boekhorst J."/>
        </authorList>
    </citation>
    <scope>NUCLEOTIDE SEQUENCE [LARGE SCALE GENOMIC DNA]</scope>
    <source>
        <strain evidence="5 6">B4088</strain>
    </source>
</reference>
<evidence type="ECO:0000256" key="2">
    <source>
        <dbReference type="ARBA" id="ARBA00023315"/>
    </source>
</evidence>
<protein>
    <submittedName>
        <fullName evidence="5">3-oxoacyl-(Acyl carrier protein) synthase</fullName>
    </submittedName>
</protein>
<dbReference type="GO" id="GO:0044550">
    <property type="term" value="P:secondary metabolite biosynthetic process"/>
    <property type="evidence" value="ECO:0007669"/>
    <property type="project" value="TreeGrafter"/>
</dbReference>
<dbReference type="InterPro" id="IPR013751">
    <property type="entry name" value="ACP_syn_III_N"/>
</dbReference>
<comment type="caution">
    <text evidence="5">The sequence shown here is derived from an EMBL/GenBank/DDBJ whole genome shotgun (WGS) entry which is preliminary data.</text>
</comment>
<dbReference type="Pfam" id="PF08545">
    <property type="entry name" value="ACP_syn_III"/>
    <property type="match status" value="1"/>
</dbReference>
<dbReference type="Gene3D" id="3.40.47.10">
    <property type="match status" value="1"/>
</dbReference>
<dbReference type="CDD" id="cd00830">
    <property type="entry name" value="KAS_III"/>
    <property type="match status" value="1"/>
</dbReference>
<dbReference type="InterPro" id="IPR013747">
    <property type="entry name" value="ACP_syn_III_C"/>
</dbReference>